<comment type="caution">
    <text evidence="1">The sequence shown here is derived from an EMBL/GenBank/DDBJ whole genome shotgun (WGS) entry which is preliminary data.</text>
</comment>
<dbReference type="SUPFAM" id="SSF64182">
    <property type="entry name" value="DHH phosphoesterases"/>
    <property type="match status" value="1"/>
</dbReference>
<proteinExistence type="predicted"/>
<accession>A0ABW9G637</accession>
<reference evidence="1 2" key="1">
    <citation type="journal article" date="2013" name="Int. J. Syst. Evol. Microbiol.">
        <title>Celerinatantimonas yamalensis sp. nov., a cold-adapted diazotrophic bacterium from a cold permafrost brine.</title>
        <authorList>
            <person name="Shcherbakova V."/>
            <person name="Chuvilskaya N."/>
            <person name="Rivkina E."/>
            <person name="Demidov N."/>
            <person name="Uchaeva V."/>
            <person name="Suetin S."/>
            <person name="Suzina N."/>
            <person name="Gilichinsky D."/>
        </authorList>
    </citation>
    <scope>NUCLEOTIDE SEQUENCE [LARGE SCALE GENOMIC DNA]</scope>
    <source>
        <strain evidence="1 2">C7</strain>
    </source>
</reference>
<dbReference type="Proteomes" id="UP001629953">
    <property type="component" value="Unassembled WGS sequence"/>
</dbReference>
<evidence type="ECO:0000313" key="2">
    <source>
        <dbReference type="Proteomes" id="UP001629953"/>
    </source>
</evidence>
<dbReference type="InterPro" id="IPR038763">
    <property type="entry name" value="DHH_sf"/>
</dbReference>
<keyword evidence="2" id="KW-1185">Reference proteome</keyword>
<protein>
    <submittedName>
        <fullName evidence="1">DHH family phosphoesterase</fullName>
    </submittedName>
</protein>
<evidence type="ECO:0000313" key="1">
    <source>
        <dbReference type="EMBL" id="MFM2485134.1"/>
    </source>
</evidence>
<dbReference type="EMBL" id="JBEQCT010000003">
    <property type="protein sequence ID" value="MFM2485134.1"/>
    <property type="molecule type" value="Genomic_DNA"/>
</dbReference>
<name>A0ABW9G637_9GAMM</name>
<sequence length="327" mass="36491">MRNIDVFNGDADGIIALLQLRLAKPCDSQLITGVKRDIQLLERVLVKPGDRVTVLDISLQRNHDALVRMLEQGASVFYVDHHQSGSIPQHPNLVTRIDQVATQCTSTLMDSYLEGAFRTWAIAAAFGDNLTETALQLASQQGLSDAQIGQLRELGILLNYNGYGQHLDDLHIHPALLFRQLLNFRDPFELMMRSESIFTQLQRTYHEDMNKTQMIQPHYQSEYAALYQLPAERWSRRVSGVYSNELANSVVGRAHAVVTDNGDGTCTISVRAPVNNRQGADVICSQFPNGGGRSAAAGINQLPLADIGQFWQKLNQFYQSMAQSQTH</sequence>
<gene>
    <name evidence="1" type="ORF">ABUE30_08650</name>
</gene>
<dbReference type="RefSeq" id="WP_408623350.1">
    <property type="nucleotide sequence ID" value="NZ_JBEQCT010000003.1"/>
</dbReference>
<organism evidence="1 2">
    <name type="scientific">Celerinatantimonas yamalensis</name>
    <dbReference type="NCBI Taxonomy" id="559956"/>
    <lineage>
        <taxon>Bacteria</taxon>
        <taxon>Pseudomonadati</taxon>
        <taxon>Pseudomonadota</taxon>
        <taxon>Gammaproteobacteria</taxon>
        <taxon>Celerinatantimonadaceae</taxon>
        <taxon>Celerinatantimonas</taxon>
    </lineage>
</organism>